<dbReference type="NCBIfam" id="TIGR01643">
    <property type="entry name" value="YD_repeat_2x"/>
    <property type="match status" value="1"/>
</dbReference>
<reference evidence="1 2" key="1">
    <citation type="submission" date="2019-10" db="EMBL/GenBank/DDBJ databases">
        <title>Rudanella paleaurantiibacter sp. nov., isolated from sludge.</title>
        <authorList>
            <person name="Xu S.Q."/>
        </authorList>
    </citation>
    <scope>NUCLEOTIDE SEQUENCE [LARGE SCALE GENOMIC DNA]</scope>
    <source>
        <strain evidence="1 2">HX-22-17</strain>
    </source>
</reference>
<accession>A0A7J5U546</accession>
<dbReference type="EMBL" id="WELI01000001">
    <property type="protein sequence ID" value="KAB7732717.1"/>
    <property type="molecule type" value="Genomic_DNA"/>
</dbReference>
<gene>
    <name evidence="1" type="ORF">F5984_01835</name>
</gene>
<evidence type="ECO:0008006" key="3">
    <source>
        <dbReference type="Google" id="ProtNLM"/>
    </source>
</evidence>
<name>A0A7J5U546_9BACT</name>
<comment type="caution">
    <text evidence="1">The sequence shown here is derived from an EMBL/GenBank/DDBJ whole genome shotgun (WGS) entry which is preliminary data.</text>
</comment>
<dbReference type="AlphaFoldDB" id="A0A7J5U546"/>
<keyword evidence="2" id="KW-1185">Reference proteome</keyword>
<dbReference type="RefSeq" id="WP_152122251.1">
    <property type="nucleotide sequence ID" value="NZ_WELI01000001.1"/>
</dbReference>
<evidence type="ECO:0000313" key="2">
    <source>
        <dbReference type="Proteomes" id="UP000488299"/>
    </source>
</evidence>
<sequence length="303" mass="34992">MKRTPPRRAFVRITLYLLYLSGLLSYCRPPQIEQPTTLPLPPEGCKIVRTIYKNRVASIANSKEVDSERLTLDDGRQVRVSLATTTTYSYDQQGRITEENNQNPDGSYYIINFAYSDRQLIQSIKSYNKPDNLSFTDTDTISINQVGLWTIYNSDGKSLYVYNAEGQMVSSSPDRPAILNRYLNGNLTEQTRFATWVQQNGQWIPTDYQLIRHEHDLARPNLPEPRQFLGATSRNLPTKEVWEMWLSSAFDDGPVYQRTFRYSFDKRGLVKRRIANGKALNPQWLMEEDPYGVGVIDYEYACP</sequence>
<organism evidence="1 2">
    <name type="scientific">Rudanella paleaurantiibacter</name>
    <dbReference type="NCBI Taxonomy" id="2614655"/>
    <lineage>
        <taxon>Bacteria</taxon>
        <taxon>Pseudomonadati</taxon>
        <taxon>Bacteroidota</taxon>
        <taxon>Cytophagia</taxon>
        <taxon>Cytophagales</taxon>
        <taxon>Cytophagaceae</taxon>
        <taxon>Rudanella</taxon>
    </lineage>
</organism>
<proteinExistence type="predicted"/>
<dbReference type="Proteomes" id="UP000488299">
    <property type="component" value="Unassembled WGS sequence"/>
</dbReference>
<evidence type="ECO:0000313" key="1">
    <source>
        <dbReference type="EMBL" id="KAB7732717.1"/>
    </source>
</evidence>
<dbReference type="InterPro" id="IPR006530">
    <property type="entry name" value="YD"/>
</dbReference>
<protein>
    <recommendedName>
        <fullName evidence="3">YD repeat-containing protein</fullName>
    </recommendedName>
</protein>